<evidence type="ECO:0000313" key="4">
    <source>
        <dbReference type="Proteomes" id="UP000028194"/>
    </source>
</evidence>
<evidence type="ECO:0000259" key="2">
    <source>
        <dbReference type="Pfam" id="PF13699"/>
    </source>
</evidence>
<feature type="region of interest" description="Disordered" evidence="1">
    <location>
        <begin position="480"/>
        <end position="524"/>
    </location>
</feature>
<dbReference type="Pfam" id="PF13699">
    <property type="entry name" value="eCIS_core"/>
    <property type="match status" value="1"/>
</dbReference>
<accession>A0A075MM54</accession>
<dbReference type="InterPro" id="IPR025295">
    <property type="entry name" value="eCIS_core_dom"/>
</dbReference>
<gene>
    <name evidence="3" type="ORF">NTE_00485</name>
</gene>
<feature type="region of interest" description="Disordered" evidence="1">
    <location>
        <begin position="85"/>
        <end position="108"/>
    </location>
</feature>
<dbReference type="STRING" id="1459636.NTE_00485"/>
<organism evidence="3 4">
    <name type="scientific">Candidatus Nitrososphaera evergladensis SR1</name>
    <dbReference type="NCBI Taxonomy" id="1459636"/>
    <lineage>
        <taxon>Archaea</taxon>
        <taxon>Nitrososphaerota</taxon>
        <taxon>Nitrososphaeria</taxon>
        <taxon>Nitrososphaerales</taxon>
        <taxon>Nitrososphaeraceae</taxon>
        <taxon>Nitrososphaera</taxon>
    </lineage>
</organism>
<name>A0A075MM54_9ARCH</name>
<feature type="region of interest" description="Disordered" evidence="1">
    <location>
        <begin position="1"/>
        <end position="36"/>
    </location>
</feature>
<sequence>MSTINRSRPMSFASSYRRKDSTTDSKSLGVVKAPSYRNDSGEYSGNSIIHLRQAIGNQAIRRLMYSDAGFDFANITIQPKLKVNHPHDAHEQEAESKIDGARSGGGSPLDTGTREFMESRFGHDFSNVRLHTDEKAARSARSLNALAYTIGNDITFGKGQYQPGTRQGRELLAHELAHTIQQRGADAPPSNDPQGIHETSARTAAQNVVNGQSVRTELPASGVGLSMQPAEDEERKKAIAEAEAGAARIDQLLKEDEEESLPEMPRRPTTLSLIKPDPRFQARMVTDEQIYAPLKEFDEREKAAKTKKRIVEEALDETRPERFQMFRKVLNEHGFAGDVLASFMSERIPMRDLQVLRRYGLEWPHWYNRSKFQGKVEDALDRFFADQHYIQYGRSPVVNEFTKEDQEALEREQMRQRVIQAWLTTISHATGSLGGALGAGITDLFTDDPEKIAAGGGLGTAATGVLGAFAQARINQGTYVPDVENPLRPEPTPQPKPARPKGYGNPEASAKAAIKSETKKAPEPSLTELQQEIVQDLMSQGHKLAPRTATEAAKGAAEAIPTSEVRSSDVRLVNGKLREVTAFEGKLDNLGGRLARKGGQKPDEIFVQVNTPGVKKEDIIRLIQGPNGIRYGYQELAGVYVKVFDSEGAVLWSGTFGSFKK</sequence>
<keyword evidence="4" id="KW-1185">Reference proteome</keyword>
<reference evidence="3 4" key="1">
    <citation type="journal article" date="2014" name="PLoS ONE">
        <title>Genome Sequence of Candidatus Nitrososphaera evergladensis from Group I.1b Enriched from Everglades Soil Reveals Novel Genomic Features of the Ammonia-Oxidizing Archaea.</title>
        <authorList>
            <person name="Zhalnina K.V."/>
            <person name="Dias R."/>
            <person name="Leonard M.T."/>
            <person name="Dorr de Quadros P."/>
            <person name="Camargo F.A."/>
            <person name="Drew J.C."/>
            <person name="Farmerie W.G."/>
            <person name="Daroub S.H."/>
            <person name="Triplett E.W."/>
        </authorList>
    </citation>
    <scope>NUCLEOTIDE SEQUENCE [LARGE SCALE GENOMIC DNA]</scope>
    <source>
        <strain evidence="3 4">SR1</strain>
    </source>
</reference>
<evidence type="ECO:0000256" key="1">
    <source>
        <dbReference type="SAM" id="MobiDB-lite"/>
    </source>
</evidence>
<feature type="compositionally biased region" description="Polar residues" evidence="1">
    <location>
        <begin position="1"/>
        <end position="14"/>
    </location>
</feature>
<evidence type="ECO:0000313" key="3">
    <source>
        <dbReference type="EMBL" id="AIF82566.1"/>
    </source>
</evidence>
<dbReference type="HOGENOM" id="CLU_414830_0_0_2"/>
<dbReference type="KEGG" id="nev:NTE_00485"/>
<dbReference type="AlphaFoldDB" id="A0A075MM54"/>
<feature type="compositionally biased region" description="Pro residues" evidence="1">
    <location>
        <begin position="488"/>
        <end position="497"/>
    </location>
</feature>
<feature type="domain" description="eCIS core" evidence="2">
    <location>
        <begin position="108"/>
        <end position="185"/>
    </location>
</feature>
<proteinExistence type="predicted"/>
<protein>
    <recommendedName>
        <fullName evidence="2">eCIS core domain-containing protein</fullName>
    </recommendedName>
</protein>
<dbReference type="EMBL" id="CP007174">
    <property type="protein sequence ID" value="AIF82566.1"/>
    <property type="molecule type" value="Genomic_DNA"/>
</dbReference>
<dbReference type="Proteomes" id="UP000028194">
    <property type="component" value="Chromosome"/>
</dbReference>
<feature type="compositionally biased region" description="Basic and acidic residues" evidence="1">
    <location>
        <begin position="85"/>
        <end position="100"/>
    </location>
</feature>
<dbReference type="eggNOG" id="arCOG10869">
    <property type="taxonomic scope" value="Archaea"/>
</dbReference>